<dbReference type="Proteomes" id="UP000028341">
    <property type="component" value="Unassembled WGS sequence"/>
</dbReference>
<evidence type="ECO:0000313" key="3">
    <source>
        <dbReference type="Proteomes" id="UP000028341"/>
    </source>
</evidence>
<keyword evidence="3" id="KW-1185">Reference proteome</keyword>
<reference evidence="2 3" key="1">
    <citation type="submission" date="2014-02" db="EMBL/GenBank/DDBJ databases">
        <title>The genome announcement of Streptomyces toyocaensis NRRL15009.</title>
        <authorList>
            <person name="Hong H.-J."/>
            <person name="Kwun M.J."/>
        </authorList>
    </citation>
    <scope>NUCLEOTIDE SEQUENCE [LARGE SCALE GENOMIC DNA]</scope>
    <source>
        <strain evidence="2 3">NRRL 15009</strain>
    </source>
</reference>
<feature type="compositionally biased region" description="Low complexity" evidence="1">
    <location>
        <begin position="10"/>
        <end position="25"/>
    </location>
</feature>
<comment type="caution">
    <text evidence="2">The sequence shown here is derived from an EMBL/GenBank/DDBJ whole genome shotgun (WGS) entry which is preliminary data.</text>
</comment>
<dbReference type="EMBL" id="JFCB01000007">
    <property type="protein sequence ID" value="KES07202.1"/>
    <property type="molecule type" value="Genomic_DNA"/>
</dbReference>
<dbReference type="STRING" id="55952.BU52_11480"/>
<feature type="region of interest" description="Disordered" evidence="1">
    <location>
        <begin position="1"/>
        <end position="25"/>
    </location>
</feature>
<dbReference type="AlphaFoldDB" id="A0A081XUH9"/>
<proteinExistence type="predicted"/>
<name>A0A081XUH9_STRTO</name>
<organism evidence="2 3">
    <name type="scientific">Streptomyces toyocaensis</name>
    <dbReference type="NCBI Taxonomy" id="55952"/>
    <lineage>
        <taxon>Bacteria</taxon>
        <taxon>Bacillati</taxon>
        <taxon>Actinomycetota</taxon>
        <taxon>Actinomycetes</taxon>
        <taxon>Kitasatosporales</taxon>
        <taxon>Streptomycetaceae</taxon>
        <taxon>Streptomyces</taxon>
    </lineage>
</organism>
<dbReference type="RefSeq" id="WP_037932103.1">
    <property type="nucleotide sequence ID" value="NZ_JBFADL010000075.1"/>
</dbReference>
<gene>
    <name evidence="2" type="ORF">BU52_11480</name>
</gene>
<feature type="region of interest" description="Disordered" evidence="1">
    <location>
        <begin position="51"/>
        <end position="79"/>
    </location>
</feature>
<evidence type="ECO:0000313" key="2">
    <source>
        <dbReference type="EMBL" id="KES07202.1"/>
    </source>
</evidence>
<evidence type="ECO:0000256" key="1">
    <source>
        <dbReference type="SAM" id="MobiDB-lite"/>
    </source>
</evidence>
<accession>A0A081XUH9</accession>
<sequence length="79" mass="7879">MSRGRRPRAGRASSLTAVGPAPVAASARVPVTPVAVPSAEPGTRAVRLLVRGPSGAPVPGATLLPPRPTQRASTAPRGL</sequence>
<protein>
    <submittedName>
        <fullName evidence="2">Uncharacterized protein</fullName>
    </submittedName>
</protein>